<evidence type="ECO:0000313" key="2">
    <source>
        <dbReference type="EMBL" id="GES04591.1"/>
    </source>
</evidence>
<gene>
    <name evidence="2" type="ORF">Acor_66590</name>
</gene>
<comment type="caution">
    <text evidence="2">The sequence shown here is derived from an EMBL/GenBank/DDBJ whole genome shotgun (WGS) entry which is preliminary data.</text>
</comment>
<dbReference type="AlphaFoldDB" id="A0A5M3WBZ5"/>
<dbReference type="Proteomes" id="UP000334990">
    <property type="component" value="Unassembled WGS sequence"/>
</dbReference>
<dbReference type="OrthoDB" id="3534235at2"/>
<protein>
    <submittedName>
        <fullName evidence="2">Uncharacterized protein</fullName>
    </submittedName>
</protein>
<proteinExistence type="predicted"/>
<dbReference type="RefSeq" id="WP_155340669.1">
    <property type="nucleotide sequence ID" value="NZ_BAAABN010000023.1"/>
</dbReference>
<dbReference type="Pfam" id="PF21983">
    <property type="entry name" value="NikA-like"/>
    <property type="match status" value="1"/>
</dbReference>
<feature type="compositionally biased region" description="Basic residues" evidence="1">
    <location>
        <begin position="133"/>
        <end position="146"/>
    </location>
</feature>
<keyword evidence="3" id="KW-1185">Reference proteome</keyword>
<feature type="region of interest" description="Disordered" evidence="1">
    <location>
        <begin position="117"/>
        <end position="146"/>
    </location>
</feature>
<dbReference type="InterPro" id="IPR053842">
    <property type="entry name" value="NikA-like"/>
</dbReference>
<name>A0A5M3WBZ5_9ACTN</name>
<dbReference type="EMBL" id="BLAD01000083">
    <property type="protein sequence ID" value="GES04591.1"/>
    <property type="molecule type" value="Genomic_DNA"/>
</dbReference>
<organism evidence="2 3">
    <name type="scientific">Acrocarpospora corrugata</name>
    <dbReference type="NCBI Taxonomy" id="35763"/>
    <lineage>
        <taxon>Bacteria</taxon>
        <taxon>Bacillati</taxon>
        <taxon>Actinomycetota</taxon>
        <taxon>Actinomycetes</taxon>
        <taxon>Streptosporangiales</taxon>
        <taxon>Streptosporangiaceae</taxon>
        <taxon>Acrocarpospora</taxon>
    </lineage>
</organism>
<sequence>MIVAEDEPTAQDISAMDEAERGQWFYDNREQIAIDSTRTALDRVVSVRVSPDDLGVLVAAAEAVGMKLSAWLRKVGLEAAATASSSPPAAVLTGSETRQLQDSVHNIVALLARSGIRLDEPPGGSARSLVLKPPHRGRKKKAKVEK</sequence>
<evidence type="ECO:0000256" key="1">
    <source>
        <dbReference type="SAM" id="MobiDB-lite"/>
    </source>
</evidence>
<reference evidence="2 3" key="1">
    <citation type="submission" date="2019-10" db="EMBL/GenBank/DDBJ databases">
        <title>Whole genome shotgun sequence of Acrocarpospora corrugata NBRC 13972.</title>
        <authorList>
            <person name="Ichikawa N."/>
            <person name="Kimura A."/>
            <person name="Kitahashi Y."/>
            <person name="Komaki H."/>
            <person name="Oguchi A."/>
        </authorList>
    </citation>
    <scope>NUCLEOTIDE SEQUENCE [LARGE SCALE GENOMIC DNA]</scope>
    <source>
        <strain evidence="2 3">NBRC 13972</strain>
    </source>
</reference>
<evidence type="ECO:0000313" key="3">
    <source>
        <dbReference type="Proteomes" id="UP000334990"/>
    </source>
</evidence>
<accession>A0A5M3WBZ5</accession>